<gene>
    <name evidence="1" type="ORF">Alo02nite_87760</name>
</gene>
<evidence type="ECO:0000313" key="2">
    <source>
        <dbReference type="Proteomes" id="UP000631312"/>
    </source>
</evidence>
<dbReference type="EMBL" id="BOMP01000178">
    <property type="protein sequence ID" value="GIE45878.1"/>
    <property type="molecule type" value="Genomic_DNA"/>
</dbReference>
<protein>
    <submittedName>
        <fullName evidence="1">Uncharacterized protein</fullName>
    </submittedName>
</protein>
<sequence length="59" mass="6427">MWLYHQRMIKRLTVVAEREALGLVGPGAHVAVAGPVTYVHGPDARVLIIQPVTGRVVAR</sequence>
<comment type="caution">
    <text evidence="1">The sequence shown here is derived from an EMBL/GenBank/DDBJ whole genome shotgun (WGS) entry which is preliminary data.</text>
</comment>
<dbReference type="Proteomes" id="UP000631312">
    <property type="component" value="Unassembled WGS sequence"/>
</dbReference>
<accession>A0ABQ4AY86</accession>
<keyword evidence="2" id="KW-1185">Reference proteome</keyword>
<organism evidence="1 2">
    <name type="scientific">Actinoplanes lobatus</name>
    <dbReference type="NCBI Taxonomy" id="113568"/>
    <lineage>
        <taxon>Bacteria</taxon>
        <taxon>Bacillati</taxon>
        <taxon>Actinomycetota</taxon>
        <taxon>Actinomycetes</taxon>
        <taxon>Micromonosporales</taxon>
        <taxon>Micromonosporaceae</taxon>
        <taxon>Actinoplanes</taxon>
    </lineage>
</organism>
<reference evidence="1 2" key="1">
    <citation type="submission" date="2021-01" db="EMBL/GenBank/DDBJ databases">
        <title>Whole genome shotgun sequence of Actinoplanes lobatus NBRC 12513.</title>
        <authorList>
            <person name="Komaki H."/>
            <person name="Tamura T."/>
        </authorList>
    </citation>
    <scope>NUCLEOTIDE SEQUENCE [LARGE SCALE GENOMIC DNA]</scope>
    <source>
        <strain evidence="1 2">NBRC 12513</strain>
    </source>
</reference>
<name>A0ABQ4AY86_9ACTN</name>
<evidence type="ECO:0000313" key="1">
    <source>
        <dbReference type="EMBL" id="GIE45878.1"/>
    </source>
</evidence>
<proteinExistence type="predicted"/>